<dbReference type="Proteomes" id="UP000019753">
    <property type="component" value="Unassembled WGS sequence"/>
</dbReference>
<reference evidence="7 8" key="1">
    <citation type="submission" date="2014-01" db="EMBL/GenBank/DDBJ databases">
        <title>Actinotalea ferrariae CF5-4.</title>
        <authorList>
            <person name="Chen F."/>
            <person name="Li Y."/>
            <person name="Wang G."/>
        </authorList>
    </citation>
    <scope>NUCLEOTIDE SEQUENCE [LARGE SCALE GENOMIC DNA]</scope>
    <source>
        <strain evidence="7 8">CF5-4</strain>
    </source>
</reference>
<comment type="catalytic activity">
    <reaction evidence="1">
        <text>dihydroxyacetone + phosphoenolpyruvate = dihydroxyacetone phosphate + pyruvate</text>
        <dbReference type="Rhea" id="RHEA:18381"/>
        <dbReference type="ChEBI" id="CHEBI:15361"/>
        <dbReference type="ChEBI" id="CHEBI:16016"/>
        <dbReference type="ChEBI" id="CHEBI:57642"/>
        <dbReference type="ChEBI" id="CHEBI:58702"/>
        <dbReference type="EC" id="2.7.1.121"/>
    </reaction>
</comment>
<evidence type="ECO:0000256" key="3">
    <source>
        <dbReference type="ARBA" id="ARBA00012095"/>
    </source>
</evidence>
<proteinExistence type="predicted"/>
<dbReference type="InterPro" id="IPR004701">
    <property type="entry name" value="PTS_EIIA_man-typ"/>
</dbReference>
<evidence type="ECO:0000256" key="1">
    <source>
        <dbReference type="ARBA" id="ARBA00001113"/>
    </source>
</evidence>
<dbReference type="NCBIfam" id="TIGR02364">
    <property type="entry name" value="dha_pts"/>
    <property type="match status" value="1"/>
</dbReference>
<dbReference type="Pfam" id="PF03610">
    <property type="entry name" value="EIIA-man"/>
    <property type="match status" value="1"/>
</dbReference>
<evidence type="ECO:0000313" key="7">
    <source>
        <dbReference type="EMBL" id="EYR61768.1"/>
    </source>
</evidence>
<sequence length="138" mass="13359">MARVALVLVSHSRAAAEGVAEIAAQMAPDVQVLPAGGIDDGVGTDFARILEALESASEGGAGVVVLTDLGSAVLTTEAVLEALDEDVVAAVRLADAPFLEGAVAAGVAAQQGEDLAGVLAAAEKAGALFAAARPAASG</sequence>
<evidence type="ECO:0000256" key="5">
    <source>
        <dbReference type="ARBA" id="ARBA00046577"/>
    </source>
</evidence>
<comment type="caution">
    <text evidence="7">The sequence shown here is derived from an EMBL/GenBank/DDBJ whole genome shotgun (WGS) entry which is preliminary data.</text>
</comment>
<dbReference type="AlphaFoldDB" id="A0A021VKY3"/>
<comment type="subunit">
    <text evidence="5">Homodimer. The dihydroxyacetone kinase complex is composed of a homodimer of DhaM, a homodimer of DhaK and the subunit DhaL.</text>
</comment>
<dbReference type="PANTHER" id="PTHR38594">
    <property type="entry name" value="PEP-DEPENDENT DIHYDROXYACETONE KINASE, PHOSPHORYL DONOR SUBUNIT DHAM"/>
    <property type="match status" value="1"/>
</dbReference>
<name>A0A021VKY3_9CELL</name>
<dbReference type="InterPro" id="IPR036662">
    <property type="entry name" value="PTS_EIIA_man-typ_sf"/>
</dbReference>
<dbReference type="GO" id="GO:0016020">
    <property type="term" value="C:membrane"/>
    <property type="evidence" value="ECO:0007669"/>
    <property type="project" value="InterPro"/>
</dbReference>
<evidence type="ECO:0000256" key="2">
    <source>
        <dbReference type="ARBA" id="ARBA00002788"/>
    </source>
</evidence>
<dbReference type="PANTHER" id="PTHR38594:SF1">
    <property type="entry name" value="PEP-DEPENDENT DIHYDROXYACETONE KINASE, PHOSPHORYL DONOR SUBUNIT DHAM"/>
    <property type="match status" value="1"/>
</dbReference>
<evidence type="ECO:0000313" key="8">
    <source>
        <dbReference type="Proteomes" id="UP000019753"/>
    </source>
</evidence>
<keyword evidence="4" id="KW-0808">Transferase</keyword>
<organism evidence="7 8">
    <name type="scientific">Actinotalea ferrariae CF5-4</name>
    <dbReference type="NCBI Taxonomy" id="948458"/>
    <lineage>
        <taxon>Bacteria</taxon>
        <taxon>Bacillati</taxon>
        <taxon>Actinomycetota</taxon>
        <taxon>Actinomycetes</taxon>
        <taxon>Micrococcales</taxon>
        <taxon>Cellulomonadaceae</taxon>
        <taxon>Actinotalea</taxon>
    </lineage>
</organism>
<accession>A0A021VKY3</accession>
<protein>
    <recommendedName>
        <fullName evidence="3">phosphoenolpyruvate--glycerone phosphotransferase</fullName>
        <ecNumber evidence="3">2.7.1.121</ecNumber>
    </recommendedName>
</protein>
<dbReference type="InterPro" id="IPR012844">
    <property type="entry name" value="DhaM_N"/>
</dbReference>
<dbReference type="GO" id="GO:0047324">
    <property type="term" value="F:phosphoenolpyruvate-glycerone phosphotransferase activity"/>
    <property type="evidence" value="ECO:0007669"/>
    <property type="project" value="UniProtKB-EC"/>
</dbReference>
<feature type="non-terminal residue" evidence="7">
    <location>
        <position position="138"/>
    </location>
</feature>
<feature type="domain" description="PTS EIIA type-4" evidence="6">
    <location>
        <begin position="3"/>
        <end position="136"/>
    </location>
</feature>
<dbReference type="RefSeq" id="WP_034230124.1">
    <property type="nucleotide sequence ID" value="NZ_AXCW01000601.1"/>
</dbReference>
<gene>
    <name evidence="7" type="ORF">N866_17505</name>
</gene>
<keyword evidence="8" id="KW-1185">Reference proteome</keyword>
<dbReference type="GO" id="GO:0009401">
    <property type="term" value="P:phosphoenolpyruvate-dependent sugar phosphotransferase system"/>
    <property type="evidence" value="ECO:0007669"/>
    <property type="project" value="InterPro"/>
</dbReference>
<evidence type="ECO:0000256" key="4">
    <source>
        <dbReference type="ARBA" id="ARBA00022679"/>
    </source>
</evidence>
<dbReference type="SUPFAM" id="SSF53062">
    <property type="entry name" value="PTS system fructose IIA component-like"/>
    <property type="match status" value="1"/>
</dbReference>
<comment type="function">
    <text evidence="2">Component of the dihydroxyacetone kinase complex, which is responsible for the phosphoenolpyruvate (PEP)-dependent phosphorylation of dihydroxyacetone. DhaM serves as the phosphoryl donor. Is phosphorylated by phosphoenolpyruvate in an EI- and HPr-dependent reaction, and a phosphorelay system on histidine residues finally leads to phosphoryl transfer to DhaL and dihydroxyacetone.</text>
</comment>
<dbReference type="EMBL" id="AXCW01000601">
    <property type="protein sequence ID" value="EYR61768.1"/>
    <property type="molecule type" value="Genomic_DNA"/>
</dbReference>
<dbReference type="GO" id="GO:0019563">
    <property type="term" value="P:glycerol catabolic process"/>
    <property type="evidence" value="ECO:0007669"/>
    <property type="project" value="InterPro"/>
</dbReference>
<dbReference type="Gene3D" id="3.40.50.510">
    <property type="entry name" value="Phosphotransferase system, mannose-type IIA component"/>
    <property type="match status" value="1"/>
</dbReference>
<dbReference type="PROSITE" id="PS51096">
    <property type="entry name" value="PTS_EIIA_TYPE_4"/>
    <property type="match status" value="1"/>
</dbReference>
<dbReference type="InterPro" id="IPR039643">
    <property type="entry name" value="DhaM"/>
</dbReference>
<dbReference type="EC" id="2.7.1.121" evidence="3"/>
<evidence type="ECO:0000259" key="6">
    <source>
        <dbReference type="PROSITE" id="PS51096"/>
    </source>
</evidence>